<comment type="caution">
    <text evidence="2">The sequence shown here is derived from an EMBL/GenBank/DDBJ whole genome shotgun (WGS) entry which is preliminary data.</text>
</comment>
<evidence type="ECO:0000313" key="3">
    <source>
        <dbReference type="Proteomes" id="UP000616885"/>
    </source>
</evidence>
<proteinExistence type="predicted"/>
<gene>
    <name evidence="2" type="ORF">IM811_000691</name>
</gene>
<protein>
    <submittedName>
        <fullName evidence="2">Uncharacterized protein</fullName>
    </submittedName>
</protein>
<feature type="compositionally biased region" description="Low complexity" evidence="1">
    <location>
        <begin position="152"/>
        <end position="169"/>
    </location>
</feature>
<accession>A0A8H7NMS6</accession>
<dbReference type="EMBL" id="JADCTT010000001">
    <property type="protein sequence ID" value="KAF9758997.1"/>
    <property type="molecule type" value="Genomic_DNA"/>
</dbReference>
<dbReference type="AlphaFoldDB" id="A0A8H7NMS6"/>
<sequence>MHRALSLLILCDNCFDERGNFFPHSKPKGYDDIAEPHDQQEDTGTWCRPISTDDFQSYDASGEKKARVKYLENIAPDVSTLTSDAIIGYWRRSHRPAMDIVIKEVANTHRRQTPTSRIAKSSASRRQSNGTAAKRKSNGVKKEESDSDTPIAKRGNAAPAAKKGKAAAASKKEKREASDGEEESTNSGIRRSPRTIASSGKHSSTTAFSLLLSTNPYLKTSRCSTMEVLSLSV</sequence>
<feature type="region of interest" description="Disordered" evidence="1">
    <location>
        <begin position="105"/>
        <end position="203"/>
    </location>
</feature>
<evidence type="ECO:0000256" key="1">
    <source>
        <dbReference type="SAM" id="MobiDB-lite"/>
    </source>
</evidence>
<feature type="compositionally biased region" description="Polar residues" evidence="1">
    <location>
        <begin position="185"/>
        <end position="202"/>
    </location>
</feature>
<name>A0A8H7NMS6_BIOOC</name>
<dbReference type="Proteomes" id="UP000616885">
    <property type="component" value="Unassembled WGS sequence"/>
</dbReference>
<evidence type="ECO:0000313" key="2">
    <source>
        <dbReference type="EMBL" id="KAF9758997.1"/>
    </source>
</evidence>
<feature type="compositionally biased region" description="Polar residues" evidence="1">
    <location>
        <begin position="113"/>
        <end position="131"/>
    </location>
</feature>
<organism evidence="2 3">
    <name type="scientific">Bionectria ochroleuca</name>
    <name type="common">Gliocladium roseum</name>
    <dbReference type="NCBI Taxonomy" id="29856"/>
    <lineage>
        <taxon>Eukaryota</taxon>
        <taxon>Fungi</taxon>
        <taxon>Dikarya</taxon>
        <taxon>Ascomycota</taxon>
        <taxon>Pezizomycotina</taxon>
        <taxon>Sordariomycetes</taxon>
        <taxon>Hypocreomycetidae</taxon>
        <taxon>Hypocreales</taxon>
        <taxon>Bionectriaceae</taxon>
        <taxon>Clonostachys</taxon>
    </lineage>
</organism>
<reference evidence="2" key="1">
    <citation type="submission" date="2020-10" db="EMBL/GenBank/DDBJ databases">
        <title>High-Quality Genome Resource of Clonostachys rosea strain S41 by Oxford Nanopore Long-Read Sequencing.</title>
        <authorList>
            <person name="Wang H."/>
        </authorList>
    </citation>
    <scope>NUCLEOTIDE SEQUENCE</scope>
    <source>
        <strain evidence="2">S41</strain>
    </source>
</reference>